<dbReference type="InterPro" id="IPR013324">
    <property type="entry name" value="RNA_pol_sigma_r3/r4-like"/>
</dbReference>
<dbReference type="NCBIfam" id="TIGR02937">
    <property type="entry name" value="sigma70-ECF"/>
    <property type="match status" value="1"/>
</dbReference>
<gene>
    <name evidence="8" type="ORF">Pme01_50510</name>
</gene>
<feature type="domain" description="RNA polymerase sigma factor 70 region 4 type 2" evidence="7">
    <location>
        <begin position="105"/>
        <end position="157"/>
    </location>
</feature>
<evidence type="ECO:0000256" key="5">
    <source>
        <dbReference type="ARBA" id="ARBA00023163"/>
    </source>
</evidence>
<dbReference type="GO" id="GO:0016987">
    <property type="term" value="F:sigma factor activity"/>
    <property type="evidence" value="ECO:0007669"/>
    <property type="project" value="UniProtKB-KW"/>
</dbReference>
<dbReference type="AlphaFoldDB" id="A0A8J3TIV6"/>
<evidence type="ECO:0000259" key="6">
    <source>
        <dbReference type="Pfam" id="PF04542"/>
    </source>
</evidence>
<keyword evidence="3" id="KW-0731">Sigma factor</keyword>
<keyword evidence="9" id="KW-1185">Reference proteome</keyword>
<dbReference type="GO" id="GO:0006352">
    <property type="term" value="P:DNA-templated transcription initiation"/>
    <property type="evidence" value="ECO:0007669"/>
    <property type="project" value="InterPro"/>
</dbReference>
<dbReference type="Proteomes" id="UP000599074">
    <property type="component" value="Unassembled WGS sequence"/>
</dbReference>
<evidence type="ECO:0000256" key="4">
    <source>
        <dbReference type="ARBA" id="ARBA00023125"/>
    </source>
</evidence>
<feature type="domain" description="RNA polymerase sigma-70 region 2" evidence="6">
    <location>
        <begin position="17"/>
        <end position="82"/>
    </location>
</feature>
<evidence type="ECO:0000313" key="9">
    <source>
        <dbReference type="Proteomes" id="UP000599074"/>
    </source>
</evidence>
<dbReference type="EMBL" id="BOON01000052">
    <property type="protein sequence ID" value="GII25454.1"/>
    <property type="molecule type" value="Genomic_DNA"/>
</dbReference>
<accession>A0A8J3TIV6</accession>
<evidence type="ECO:0000313" key="8">
    <source>
        <dbReference type="EMBL" id="GII25454.1"/>
    </source>
</evidence>
<organism evidence="8 9">
    <name type="scientific">Planosporangium mesophilum</name>
    <dbReference type="NCBI Taxonomy" id="689768"/>
    <lineage>
        <taxon>Bacteria</taxon>
        <taxon>Bacillati</taxon>
        <taxon>Actinomycetota</taxon>
        <taxon>Actinomycetes</taxon>
        <taxon>Micromonosporales</taxon>
        <taxon>Micromonosporaceae</taxon>
        <taxon>Planosporangium</taxon>
    </lineage>
</organism>
<dbReference type="Gene3D" id="1.10.10.10">
    <property type="entry name" value="Winged helix-like DNA-binding domain superfamily/Winged helix DNA-binding domain"/>
    <property type="match status" value="1"/>
</dbReference>
<dbReference type="Pfam" id="PF04542">
    <property type="entry name" value="Sigma70_r2"/>
    <property type="match status" value="1"/>
</dbReference>
<dbReference type="InterPro" id="IPR039425">
    <property type="entry name" value="RNA_pol_sigma-70-like"/>
</dbReference>
<evidence type="ECO:0000256" key="3">
    <source>
        <dbReference type="ARBA" id="ARBA00023082"/>
    </source>
</evidence>
<dbReference type="Gene3D" id="1.10.1740.10">
    <property type="match status" value="1"/>
</dbReference>
<dbReference type="PANTHER" id="PTHR43133:SF50">
    <property type="entry name" value="ECF RNA POLYMERASE SIGMA FACTOR SIGM"/>
    <property type="match status" value="1"/>
</dbReference>
<dbReference type="CDD" id="cd06171">
    <property type="entry name" value="Sigma70_r4"/>
    <property type="match status" value="1"/>
</dbReference>
<dbReference type="Pfam" id="PF08281">
    <property type="entry name" value="Sigma70_r4_2"/>
    <property type="match status" value="1"/>
</dbReference>
<dbReference type="InterPro" id="IPR013325">
    <property type="entry name" value="RNA_pol_sigma_r2"/>
</dbReference>
<dbReference type="SUPFAM" id="SSF88659">
    <property type="entry name" value="Sigma3 and sigma4 domains of RNA polymerase sigma factors"/>
    <property type="match status" value="1"/>
</dbReference>
<dbReference type="InterPro" id="IPR014284">
    <property type="entry name" value="RNA_pol_sigma-70_dom"/>
</dbReference>
<dbReference type="GO" id="GO:0003677">
    <property type="term" value="F:DNA binding"/>
    <property type="evidence" value="ECO:0007669"/>
    <property type="project" value="UniProtKB-KW"/>
</dbReference>
<dbReference type="SUPFAM" id="SSF88946">
    <property type="entry name" value="Sigma2 domain of RNA polymerase sigma factors"/>
    <property type="match status" value="1"/>
</dbReference>
<sequence>MFEGESMRETADFDAFYASTSRRVLGQVFMMTGSRAEAEDAVAEAYARAWQQWDKVSGHAAPEAWVRTTAYRISVSTWRKATNRLLAHRRHGQADNVPGLTPDHVALVDALHRIPADQRRVIVLHYYVGMSIDEISQEAGSPVNTVKTRLARARKALASRVSEFADESTSTSGMEARSNA</sequence>
<dbReference type="InterPro" id="IPR036388">
    <property type="entry name" value="WH-like_DNA-bd_sf"/>
</dbReference>
<name>A0A8J3TIV6_9ACTN</name>
<dbReference type="InterPro" id="IPR007627">
    <property type="entry name" value="RNA_pol_sigma70_r2"/>
</dbReference>
<comment type="similarity">
    <text evidence="1">Belongs to the sigma-70 factor family. ECF subfamily.</text>
</comment>
<comment type="caution">
    <text evidence="8">The sequence shown here is derived from an EMBL/GenBank/DDBJ whole genome shotgun (WGS) entry which is preliminary data.</text>
</comment>
<evidence type="ECO:0000256" key="1">
    <source>
        <dbReference type="ARBA" id="ARBA00010641"/>
    </source>
</evidence>
<reference evidence="8" key="1">
    <citation type="submission" date="2021-01" db="EMBL/GenBank/DDBJ databases">
        <title>Whole genome shotgun sequence of Planosporangium mesophilum NBRC 109066.</title>
        <authorList>
            <person name="Komaki H."/>
            <person name="Tamura T."/>
        </authorList>
    </citation>
    <scope>NUCLEOTIDE SEQUENCE</scope>
    <source>
        <strain evidence="8">NBRC 109066</strain>
    </source>
</reference>
<dbReference type="PANTHER" id="PTHR43133">
    <property type="entry name" value="RNA POLYMERASE ECF-TYPE SIGMA FACTO"/>
    <property type="match status" value="1"/>
</dbReference>
<keyword evidence="5" id="KW-0804">Transcription</keyword>
<dbReference type="InterPro" id="IPR013249">
    <property type="entry name" value="RNA_pol_sigma70_r4_t2"/>
</dbReference>
<protein>
    <submittedName>
        <fullName evidence="8">RNA polymerase sigma24 factor</fullName>
    </submittedName>
</protein>
<evidence type="ECO:0000259" key="7">
    <source>
        <dbReference type="Pfam" id="PF08281"/>
    </source>
</evidence>
<keyword evidence="2" id="KW-0805">Transcription regulation</keyword>
<proteinExistence type="inferred from homology"/>
<evidence type="ECO:0000256" key="2">
    <source>
        <dbReference type="ARBA" id="ARBA00023015"/>
    </source>
</evidence>
<keyword evidence="4" id="KW-0238">DNA-binding</keyword>